<dbReference type="EMBL" id="CAEZWW010000183">
    <property type="protein sequence ID" value="CAB4682281.1"/>
    <property type="molecule type" value="Genomic_DNA"/>
</dbReference>
<gene>
    <name evidence="2" type="ORF">UFOPK2310_01304</name>
    <name evidence="3" type="ORF">UFOPK2809_00702</name>
    <name evidence="4" type="ORF">UFOPK3425_00479</name>
</gene>
<feature type="transmembrane region" description="Helical" evidence="1">
    <location>
        <begin position="49"/>
        <end position="70"/>
    </location>
</feature>
<proteinExistence type="predicted"/>
<dbReference type="EMBL" id="CAEZZA010000079">
    <property type="protein sequence ID" value="CAB4747143.1"/>
    <property type="molecule type" value="Genomic_DNA"/>
</dbReference>
<dbReference type="AlphaFoldDB" id="A0A6J6TK57"/>
<accession>A0A6J6TK57</accession>
<name>A0A6J6TK57_9ZZZZ</name>
<reference evidence="3" key="1">
    <citation type="submission" date="2020-05" db="EMBL/GenBank/DDBJ databases">
        <authorList>
            <person name="Chiriac C."/>
            <person name="Salcher M."/>
            <person name="Ghai R."/>
            <person name="Kavagutti S V."/>
        </authorList>
    </citation>
    <scope>NUCLEOTIDE SEQUENCE</scope>
</reference>
<sequence>MSGLTKVCPWCANCLLRRSLGKGSEAQGRSQRAGTTKVRDPYPVPAWNAYSFAFGPVIAVLGILVLILILRWAFGRGSSVVAGPARSGPPSEYGVLVVIASPRTYIEGEIWRQGLLEAGLRANLAQTSDGPRLMVWPEDVENANTVLARLK</sequence>
<keyword evidence="1" id="KW-0812">Transmembrane</keyword>
<dbReference type="EMBL" id="CAFBLV010000070">
    <property type="protein sequence ID" value="CAB4867862.1"/>
    <property type="molecule type" value="Genomic_DNA"/>
</dbReference>
<keyword evidence="1" id="KW-0472">Membrane</keyword>
<evidence type="ECO:0000256" key="1">
    <source>
        <dbReference type="SAM" id="Phobius"/>
    </source>
</evidence>
<protein>
    <submittedName>
        <fullName evidence="3">Unannotated protein</fullName>
    </submittedName>
</protein>
<evidence type="ECO:0000313" key="2">
    <source>
        <dbReference type="EMBL" id="CAB4682281.1"/>
    </source>
</evidence>
<evidence type="ECO:0000313" key="4">
    <source>
        <dbReference type="EMBL" id="CAB4867862.1"/>
    </source>
</evidence>
<organism evidence="3">
    <name type="scientific">freshwater metagenome</name>
    <dbReference type="NCBI Taxonomy" id="449393"/>
    <lineage>
        <taxon>unclassified sequences</taxon>
        <taxon>metagenomes</taxon>
        <taxon>ecological metagenomes</taxon>
    </lineage>
</organism>
<evidence type="ECO:0000313" key="3">
    <source>
        <dbReference type="EMBL" id="CAB4747143.1"/>
    </source>
</evidence>
<keyword evidence="1" id="KW-1133">Transmembrane helix</keyword>